<keyword evidence="2" id="KW-1185">Reference proteome</keyword>
<dbReference type="Proteomes" id="UP000191691">
    <property type="component" value="Unassembled WGS sequence"/>
</dbReference>
<dbReference type="EMBL" id="MOOB01000527">
    <property type="protein sequence ID" value="OQE50355.1"/>
    <property type="molecule type" value="Genomic_DNA"/>
</dbReference>
<name>A0A1V6VI72_PENNA</name>
<proteinExistence type="predicted"/>
<reference evidence="2" key="1">
    <citation type="journal article" date="2017" name="Nat. Microbiol.">
        <title>Global analysis of biosynthetic gene clusters reveals vast potential of secondary metabolite production in Penicillium species.</title>
        <authorList>
            <person name="Nielsen J.C."/>
            <person name="Grijseels S."/>
            <person name="Prigent S."/>
            <person name="Ji B."/>
            <person name="Dainat J."/>
            <person name="Nielsen K.F."/>
            <person name="Frisvad J.C."/>
            <person name="Workman M."/>
            <person name="Nielsen J."/>
        </authorList>
    </citation>
    <scope>NUCLEOTIDE SEQUENCE [LARGE SCALE GENOMIC DNA]</scope>
    <source>
        <strain evidence="2">IBT 13039</strain>
    </source>
</reference>
<protein>
    <submittedName>
        <fullName evidence="1">Uncharacterized protein</fullName>
    </submittedName>
</protein>
<accession>A0A1V6VI72</accession>
<organism evidence="1 2">
    <name type="scientific">Penicillium nalgiovense</name>
    <dbReference type="NCBI Taxonomy" id="60175"/>
    <lineage>
        <taxon>Eukaryota</taxon>
        <taxon>Fungi</taxon>
        <taxon>Dikarya</taxon>
        <taxon>Ascomycota</taxon>
        <taxon>Pezizomycotina</taxon>
        <taxon>Eurotiomycetes</taxon>
        <taxon>Eurotiomycetidae</taxon>
        <taxon>Eurotiales</taxon>
        <taxon>Aspergillaceae</taxon>
        <taxon>Penicillium</taxon>
    </lineage>
</organism>
<evidence type="ECO:0000313" key="1">
    <source>
        <dbReference type="EMBL" id="OQE50355.1"/>
    </source>
</evidence>
<gene>
    <name evidence="1" type="ORF">PENNAL_c0527G11149</name>
</gene>
<comment type="caution">
    <text evidence="1">The sequence shown here is derived from an EMBL/GenBank/DDBJ whole genome shotgun (WGS) entry which is preliminary data.</text>
</comment>
<sequence>MSLGRNSSTMEQLPR</sequence>
<evidence type="ECO:0000313" key="2">
    <source>
        <dbReference type="Proteomes" id="UP000191691"/>
    </source>
</evidence>